<dbReference type="Proteomes" id="UP000019460">
    <property type="component" value="Unassembled WGS sequence"/>
</dbReference>
<evidence type="ECO:0000313" key="6">
    <source>
        <dbReference type="EMBL" id="EXJ15854.1"/>
    </source>
</evidence>
<keyword evidence="7" id="KW-1185">Reference proteome</keyword>
<protein>
    <submittedName>
        <fullName evidence="6">1-acyl-sn-glycerol-3-phosphate acyltransferase</fullName>
    </submittedName>
</protein>
<comment type="caution">
    <text evidence="6">The sequence shown here is derived from an EMBL/GenBank/DDBJ whole genome shotgun (WGS) entry which is preliminary data.</text>
</comment>
<dbReference type="CDD" id="cd07989">
    <property type="entry name" value="LPLAT_AGPAT-like"/>
    <property type="match status" value="1"/>
</dbReference>
<dbReference type="SUPFAM" id="SSF69593">
    <property type="entry name" value="Glycerol-3-phosphate (1)-acyltransferase"/>
    <property type="match status" value="1"/>
</dbReference>
<name>W9V8W6_9GAMM</name>
<proteinExistence type="predicted"/>
<organism evidence="6 7">
    <name type="scientific">Imhoffiella purpurea</name>
    <dbReference type="NCBI Taxonomy" id="1249627"/>
    <lineage>
        <taxon>Bacteria</taxon>
        <taxon>Pseudomonadati</taxon>
        <taxon>Pseudomonadota</taxon>
        <taxon>Gammaproteobacteria</taxon>
        <taxon>Chromatiales</taxon>
        <taxon>Chromatiaceae</taxon>
        <taxon>Imhoffiella</taxon>
    </lineage>
</organism>
<keyword evidence="4" id="KW-0812">Transmembrane</keyword>
<dbReference type="GO" id="GO:0006654">
    <property type="term" value="P:phosphatidic acid biosynthetic process"/>
    <property type="evidence" value="ECO:0007669"/>
    <property type="project" value="TreeGrafter"/>
</dbReference>
<evidence type="ECO:0000256" key="2">
    <source>
        <dbReference type="ARBA" id="ARBA00022679"/>
    </source>
</evidence>
<dbReference type="PANTHER" id="PTHR10434">
    <property type="entry name" value="1-ACYL-SN-GLYCEROL-3-PHOSPHATE ACYLTRANSFERASE"/>
    <property type="match status" value="1"/>
</dbReference>
<dbReference type="PANTHER" id="PTHR10434:SF40">
    <property type="entry name" value="1-ACYL-SN-GLYCEROL-3-PHOSPHATE ACYLTRANSFERASE"/>
    <property type="match status" value="1"/>
</dbReference>
<dbReference type="InterPro" id="IPR002123">
    <property type="entry name" value="Plipid/glycerol_acylTrfase"/>
</dbReference>
<evidence type="ECO:0000256" key="3">
    <source>
        <dbReference type="ARBA" id="ARBA00023315"/>
    </source>
</evidence>
<gene>
    <name evidence="6" type="ORF">D779_0936</name>
</gene>
<evidence type="ECO:0000256" key="4">
    <source>
        <dbReference type="SAM" id="Phobius"/>
    </source>
</evidence>
<comment type="pathway">
    <text evidence="1">Lipid metabolism.</text>
</comment>
<dbReference type="AlphaFoldDB" id="W9V8W6"/>
<dbReference type="GO" id="GO:0003841">
    <property type="term" value="F:1-acylglycerol-3-phosphate O-acyltransferase activity"/>
    <property type="evidence" value="ECO:0007669"/>
    <property type="project" value="TreeGrafter"/>
</dbReference>
<keyword evidence="3 6" id="KW-0012">Acyltransferase</keyword>
<dbReference type="STRING" id="1249627.D779_0936"/>
<keyword evidence="4" id="KW-0472">Membrane</keyword>
<keyword evidence="4" id="KW-1133">Transmembrane helix</keyword>
<dbReference type="RefSeq" id="WP_043751478.1">
    <property type="nucleotide sequence ID" value="NZ_AONC01000020.1"/>
</dbReference>
<keyword evidence="2 6" id="KW-0808">Transferase</keyword>
<dbReference type="Pfam" id="PF01553">
    <property type="entry name" value="Acyltransferase"/>
    <property type="match status" value="1"/>
</dbReference>
<reference evidence="6 7" key="1">
    <citation type="submission" date="2012-11" db="EMBL/GenBank/DDBJ databases">
        <title>Genome assembly of Thiorhodococcus sp. AK35.</title>
        <authorList>
            <person name="Nupur N."/>
            <person name="Khatri I."/>
            <person name="Subramanian S."/>
            <person name="Pinnaka A."/>
        </authorList>
    </citation>
    <scope>NUCLEOTIDE SEQUENCE [LARGE SCALE GENOMIC DNA]</scope>
    <source>
        <strain evidence="6 7">AK35</strain>
    </source>
</reference>
<evidence type="ECO:0000259" key="5">
    <source>
        <dbReference type="SMART" id="SM00563"/>
    </source>
</evidence>
<dbReference type="PATRIC" id="fig|1249627.3.peg.1388"/>
<evidence type="ECO:0000256" key="1">
    <source>
        <dbReference type="ARBA" id="ARBA00005189"/>
    </source>
</evidence>
<sequence length="252" mass="28289">MTATHVGLSIRLRSLLFFVLYNLLGILHGSLSLLLAPLMNFEQRYRFVNLWTHLSMWLLRHLNGIRIEVIGRENLPRDQAVVVMANHQSEWETFFLQVLVSPQATVLKRELLQVPFFGWAVSLLRPIAIDRSKPVHAMKMLLRQGKERLDAGVSVVIYPEGTRQPPGCIGPFNPGGARLACHAGRRVVPMVHNAGDCWPARSIWRIPGTIRLVIGEPMGCEGGAEELKSRVERWMRETSVSLRAGGFSDSPA</sequence>
<dbReference type="eggNOG" id="COG0204">
    <property type="taxonomic scope" value="Bacteria"/>
</dbReference>
<feature type="domain" description="Phospholipid/glycerol acyltransferase" evidence="5">
    <location>
        <begin position="81"/>
        <end position="195"/>
    </location>
</feature>
<dbReference type="SMART" id="SM00563">
    <property type="entry name" value="PlsC"/>
    <property type="match status" value="1"/>
</dbReference>
<dbReference type="OrthoDB" id="9812274at2"/>
<feature type="transmembrane region" description="Helical" evidence="4">
    <location>
        <begin position="15"/>
        <end position="36"/>
    </location>
</feature>
<accession>W9V8W6</accession>
<dbReference type="EMBL" id="AONC01000020">
    <property type="protein sequence ID" value="EXJ15854.1"/>
    <property type="molecule type" value="Genomic_DNA"/>
</dbReference>
<evidence type="ECO:0000313" key="7">
    <source>
        <dbReference type="Proteomes" id="UP000019460"/>
    </source>
</evidence>